<sequence>MGTKDITFVDCSGDLLELPMELTELIADYLSTEDFFSLRLTNRMLHDKTSDLFAKRYFTRRVVKLQLYSLRNLVNISKHPTLAKRVKVLEITPTIQDTFDRSLMKRLVHGWAGWSSKHFKGHTKKENMHIYESLQKIRSRFSKIIDRNLSVRPSGLVTAVLTQAFMGFESLESLRYGLFETESRYWDDQMADYWNDAGLQQSTGVALADYDWGRRGPNWRYHGHCYLAHVLSAMMVSRIKVSRLNLEAGAYHALEIPSLDAPKALVLQDCFSRLKCLQFSLSTEYYKTAGVEDIASLFRNMPQSIEELELFTQNAEHGEERGTWQLEAAKAIWCVVLEESNFPRLHSLNLALACASLAPCLYQFIGGHCNSLRTIRVSPCGAARWDNQMNKVKWSAFLDLFLSAPNLDEIFFQTPCSIYDGLDNDTCHENLGLQAGRASVQGKMKIWKQAEDDLGLSSD</sequence>
<dbReference type="Proteomes" id="UP001360953">
    <property type="component" value="Unassembled WGS sequence"/>
</dbReference>
<dbReference type="PROSITE" id="PS50181">
    <property type="entry name" value="FBOX"/>
    <property type="match status" value="1"/>
</dbReference>
<keyword evidence="3" id="KW-1185">Reference proteome</keyword>
<comment type="caution">
    <text evidence="2">The sequence shown here is derived from an EMBL/GenBank/DDBJ whole genome shotgun (WGS) entry which is preliminary data.</text>
</comment>
<evidence type="ECO:0000313" key="2">
    <source>
        <dbReference type="EMBL" id="KAK7531657.1"/>
    </source>
</evidence>
<organism evidence="2 3">
    <name type="scientific">Phyllosticta citribraziliensis</name>
    <dbReference type="NCBI Taxonomy" id="989973"/>
    <lineage>
        <taxon>Eukaryota</taxon>
        <taxon>Fungi</taxon>
        <taxon>Dikarya</taxon>
        <taxon>Ascomycota</taxon>
        <taxon>Pezizomycotina</taxon>
        <taxon>Dothideomycetes</taxon>
        <taxon>Dothideomycetes incertae sedis</taxon>
        <taxon>Botryosphaeriales</taxon>
        <taxon>Phyllostictaceae</taxon>
        <taxon>Phyllosticta</taxon>
    </lineage>
</organism>
<dbReference type="GeneID" id="92034519"/>
<dbReference type="SUPFAM" id="SSF81383">
    <property type="entry name" value="F-box domain"/>
    <property type="match status" value="1"/>
</dbReference>
<protein>
    <recommendedName>
        <fullName evidence="1">F-box domain-containing protein</fullName>
    </recommendedName>
</protein>
<name>A0ABR1L8U2_9PEZI</name>
<evidence type="ECO:0000259" key="1">
    <source>
        <dbReference type="PROSITE" id="PS50181"/>
    </source>
</evidence>
<feature type="domain" description="F-box" evidence="1">
    <location>
        <begin position="12"/>
        <end position="61"/>
    </location>
</feature>
<dbReference type="InterPro" id="IPR001810">
    <property type="entry name" value="F-box_dom"/>
</dbReference>
<accession>A0ABR1L8U2</accession>
<dbReference type="RefSeq" id="XP_066651481.1">
    <property type="nucleotide sequence ID" value="XM_066801613.1"/>
</dbReference>
<proteinExistence type="predicted"/>
<reference evidence="2 3" key="1">
    <citation type="submission" date="2024-04" db="EMBL/GenBank/DDBJ databases">
        <title>Phyllosticta paracitricarpa is synonymous to the EU quarantine fungus P. citricarpa based on phylogenomic analyses.</title>
        <authorList>
            <consortium name="Lawrence Berkeley National Laboratory"/>
            <person name="Van ingen-buijs V.A."/>
            <person name="Van westerhoven A.C."/>
            <person name="Haridas S."/>
            <person name="Skiadas P."/>
            <person name="Martin F."/>
            <person name="Groenewald J.Z."/>
            <person name="Crous P.W."/>
            <person name="Seidl M.F."/>
        </authorList>
    </citation>
    <scope>NUCLEOTIDE SEQUENCE [LARGE SCALE GENOMIC DNA]</scope>
    <source>
        <strain evidence="2 3">CPC 17464</strain>
    </source>
</reference>
<evidence type="ECO:0000313" key="3">
    <source>
        <dbReference type="Proteomes" id="UP001360953"/>
    </source>
</evidence>
<gene>
    <name evidence="2" type="ORF">J3D65DRAFT_638331</name>
</gene>
<dbReference type="InterPro" id="IPR036047">
    <property type="entry name" value="F-box-like_dom_sf"/>
</dbReference>
<dbReference type="EMBL" id="JBBPEH010000012">
    <property type="protein sequence ID" value="KAK7531657.1"/>
    <property type="molecule type" value="Genomic_DNA"/>
</dbReference>